<sequence length="202" mass="23683">MVFEEFCTNYIDVIVIHTVGSLEFHKSKVKEVLLQIRDADLRISFDKCSFFGRSIKYLVFNINEDGSTPHERNIKLFLRRPFPESNKALKWLVASANYYRNYIENFAEITYHLDNILKKKYRKLIWNDNAKESYKKLINAMSNPKFCHYSVLEDDFILTTASSNHSIGSALSQIRNGEEVSISFYSKQLFSTKKNDVLRIKN</sequence>
<dbReference type="InterPro" id="IPR041577">
    <property type="entry name" value="RT_RNaseH_2"/>
</dbReference>
<dbReference type="Gene3D" id="3.30.70.270">
    <property type="match status" value="2"/>
</dbReference>
<evidence type="ECO:0000259" key="1">
    <source>
        <dbReference type="Pfam" id="PF17919"/>
    </source>
</evidence>
<protein>
    <submittedName>
        <fullName evidence="3">RT_RNaseH_2 domain-containing protein</fullName>
    </submittedName>
</protein>
<dbReference type="STRING" id="174720.A0A0N5BCE7"/>
<dbReference type="InterPro" id="IPR051320">
    <property type="entry name" value="Viral_Replic_Matur_Polypro"/>
</dbReference>
<keyword evidence="2" id="KW-1185">Reference proteome</keyword>
<accession>A0A0N5BCE7</accession>
<organism evidence="2 3">
    <name type="scientific">Strongyloides papillosus</name>
    <name type="common">Intestinal threadworm</name>
    <dbReference type="NCBI Taxonomy" id="174720"/>
    <lineage>
        <taxon>Eukaryota</taxon>
        <taxon>Metazoa</taxon>
        <taxon>Ecdysozoa</taxon>
        <taxon>Nematoda</taxon>
        <taxon>Chromadorea</taxon>
        <taxon>Rhabditida</taxon>
        <taxon>Tylenchina</taxon>
        <taxon>Panagrolaimomorpha</taxon>
        <taxon>Strongyloidoidea</taxon>
        <taxon>Strongyloididae</taxon>
        <taxon>Strongyloides</taxon>
    </lineage>
</organism>
<dbReference type="AlphaFoldDB" id="A0A0N5BCE7"/>
<evidence type="ECO:0000313" key="2">
    <source>
        <dbReference type="Proteomes" id="UP000046392"/>
    </source>
</evidence>
<dbReference type="SUPFAM" id="SSF56672">
    <property type="entry name" value="DNA/RNA polymerases"/>
    <property type="match status" value="1"/>
</dbReference>
<dbReference type="Proteomes" id="UP000046392">
    <property type="component" value="Unplaced"/>
</dbReference>
<dbReference type="InterPro" id="IPR043128">
    <property type="entry name" value="Rev_trsase/Diguanyl_cyclase"/>
</dbReference>
<dbReference type="InterPro" id="IPR043502">
    <property type="entry name" value="DNA/RNA_pol_sf"/>
</dbReference>
<dbReference type="WBParaSite" id="SPAL_0000369600.1">
    <property type="protein sequence ID" value="SPAL_0000369600.1"/>
    <property type="gene ID" value="SPAL_0000369600"/>
</dbReference>
<dbReference type="PANTHER" id="PTHR33064">
    <property type="entry name" value="POL PROTEIN"/>
    <property type="match status" value="1"/>
</dbReference>
<reference evidence="3" key="1">
    <citation type="submission" date="2017-02" db="UniProtKB">
        <authorList>
            <consortium name="WormBaseParasite"/>
        </authorList>
    </citation>
    <scope>IDENTIFICATION</scope>
</reference>
<name>A0A0N5BCE7_STREA</name>
<evidence type="ECO:0000313" key="3">
    <source>
        <dbReference type="WBParaSite" id="SPAL_0000369600.1"/>
    </source>
</evidence>
<dbReference type="Pfam" id="PF17919">
    <property type="entry name" value="RT_RNaseH_2"/>
    <property type="match status" value="1"/>
</dbReference>
<dbReference type="PANTHER" id="PTHR33064:SF37">
    <property type="entry name" value="RIBONUCLEASE H"/>
    <property type="match status" value="1"/>
</dbReference>
<feature type="domain" description="Reverse transcriptase/retrotransposon-derived protein RNase H-like" evidence="1">
    <location>
        <begin position="126"/>
        <end position="195"/>
    </location>
</feature>
<proteinExistence type="predicted"/>